<gene>
    <name evidence="4" type="ORF">F8O01_14990</name>
</gene>
<evidence type="ECO:0000256" key="1">
    <source>
        <dbReference type="SAM" id="MobiDB-lite"/>
    </source>
</evidence>
<evidence type="ECO:0000259" key="3">
    <source>
        <dbReference type="Pfam" id="PF03703"/>
    </source>
</evidence>
<feature type="region of interest" description="Disordered" evidence="1">
    <location>
        <begin position="1"/>
        <end position="23"/>
    </location>
</feature>
<dbReference type="Proteomes" id="UP000467240">
    <property type="component" value="Unassembled WGS sequence"/>
</dbReference>
<evidence type="ECO:0000313" key="5">
    <source>
        <dbReference type="Proteomes" id="UP000467240"/>
    </source>
</evidence>
<dbReference type="PANTHER" id="PTHR34473:SF2">
    <property type="entry name" value="UPF0699 TRANSMEMBRANE PROTEIN YDBT"/>
    <property type="match status" value="1"/>
</dbReference>
<dbReference type="RefSeq" id="WP_158041756.1">
    <property type="nucleotide sequence ID" value="NZ_JACCFV010000001.1"/>
</dbReference>
<dbReference type="PANTHER" id="PTHR34473">
    <property type="entry name" value="UPF0699 TRANSMEMBRANE PROTEIN YDBS"/>
    <property type="match status" value="1"/>
</dbReference>
<proteinExistence type="predicted"/>
<dbReference type="AlphaFoldDB" id="A0A7J5BNM7"/>
<feature type="region of interest" description="Disordered" evidence="1">
    <location>
        <begin position="200"/>
        <end position="229"/>
    </location>
</feature>
<keyword evidence="5" id="KW-1185">Reference proteome</keyword>
<dbReference type="EMBL" id="WBJZ01000022">
    <property type="protein sequence ID" value="KAB1653640.1"/>
    <property type="molecule type" value="Genomic_DNA"/>
</dbReference>
<feature type="transmembrane region" description="Helical" evidence="2">
    <location>
        <begin position="319"/>
        <end position="340"/>
    </location>
</feature>
<dbReference type="OrthoDB" id="3190163at2"/>
<feature type="domain" description="YdbS-like PH" evidence="3">
    <location>
        <begin position="110"/>
        <end position="188"/>
    </location>
</feature>
<feature type="transmembrane region" description="Helical" evidence="2">
    <location>
        <begin position="33"/>
        <end position="52"/>
    </location>
</feature>
<accession>A0A7J5BNM7</accession>
<evidence type="ECO:0000256" key="2">
    <source>
        <dbReference type="SAM" id="Phobius"/>
    </source>
</evidence>
<keyword evidence="2" id="KW-0812">Transmembrane</keyword>
<protein>
    <submittedName>
        <fullName evidence="4">PH domain-containing protein</fullName>
    </submittedName>
</protein>
<feature type="region of interest" description="Disordered" evidence="1">
    <location>
        <begin position="615"/>
        <end position="660"/>
    </location>
</feature>
<feature type="compositionally biased region" description="Pro residues" evidence="1">
    <location>
        <begin position="626"/>
        <end position="635"/>
    </location>
</feature>
<reference evidence="4 5" key="1">
    <citation type="submission" date="2019-09" db="EMBL/GenBank/DDBJ databases">
        <title>Phylogeny of genus Pseudoclavibacter and closely related genus.</title>
        <authorList>
            <person name="Li Y."/>
        </authorList>
    </citation>
    <scope>NUCLEOTIDE SEQUENCE [LARGE SCALE GENOMIC DNA]</scope>
    <source>
        <strain evidence="4 5">DSM 23821</strain>
    </source>
</reference>
<dbReference type="Pfam" id="PF03703">
    <property type="entry name" value="bPH_2"/>
    <property type="match status" value="3"/>
</dbReference>
<evidence type="ECO:0000313" key="4">
    <source>
        <dbReference type="EMBL" id="KAB1653640.1"/>
    </source>
</evidence>
<feature type="domain" description="YdbS-like PH" evidence="3">
    <location>
        <begin position="481"/>
        <end position="556"/>
    </location>
</feature>
<feature type="domain" description="YdbS-like PH" evidence="3">
    <location>
        <begin position="354"/>
        <end position="405"/>
    </location>
</feature>
<keyword evidence="2" id="KW-1133">Transmembrane helix</keyword>
<dbReference type="InterPro" id="IPR005182">
    <property type="entry name" value="YdbS-like_PH"/>
</dbReference>
<comment type="caution">
    <text evidence="4">The sequence shown here is derived from an EMBL/GenBank/DDBJ whole genome shotgun (WGS) entry which is preliminary data.</text>
</comment>
<feature type="transmembrane region" description="Helical" evidence="2">
    <location>
        <begin position="278"/>
        <end position="307"/>
    </location>
</feature>
<sequence>MSGDAPQPVPGGAPTTPSADGGGWRRLHPASPLLRGGLVAVIVLGWVLSQTWNRLLDFLTSGAWRGEPLDLTDPSADWMQDVTGIPILVLVGAGIVVVALLVVLAFYLQWRMLTYRVTDDVVELREGLIRRRHRQARLDRIQSINVVRPALARLFGAVVLDIEGAGDGTGIKLQYVRASEADELRAEILERASGARVRSSAARPAPLADGDEGARDTATGGGTGAIGGDLTPTAHAPARGSLSDLISSRVDDLVHADDIANEPSTLVQLSKGRLVGTVLVDLVVTAFFVGLVVVFVVAVPMAIARIVLGPESDLAVPSWLPFVLLGFLPPLFFVCIGSIAGRLIPFLRYDIHGTVDGVRLVRGLFTTTTETLPPGRIHAIEVRQPLLWRPFGWWEVRVTRAGGQAPAAQSSGQRQAQLRNVVLPVGTRDDVQRVIALFLPTRVGAGAERMIDDGLVKPAQGDGYVPAPRRARWTHPFSFRRIGHVLATDVFAVRTGALTRRLAIVPLERVQSIRAVQGPIQNWFRLAAVAPDTVAGVVDTRVPAVDARQAVQLLDRLAAAAIAAAAHDSSHRWAELSARSAVVSARLRIADAAERGVAPDRRSVAIMAAADEFRATRDGRTASDATPPPAGPVPWPDVHGGPVQGGPAHERPANGEGGTT</sequence>
<name>A0A7J5BNM7_9MICO</name>
<organism evidence="4 5">
    <name type="scientific">Pseudoclavibacter chungangensis</name>
    <dbReference type="NCBI Taxonomy" id="587635"/>
    <lineage>
        <taxon>Bacteria</taxon>
        <taxon>Bacillati</taxon>
        <taxon>Actinomycetota</taxon>
        <taxon>Actinomycetes</taxon>
        <taxon>Micrococcales</taxon>
        <taxon>Microbacteriaceae</taxon>
        <taxon>Pseudoclavibacter</taxon>
    </lineage>
</organism>
<feature type="transmembrane region" description="Helical" evidence="2">
    <location>
        <begin position="85"/>
        <end position="108"/>
    </location>
</feature>
<keyword evidence="2" id="KW-0472">Membrane</keyword>